<proteinExistence type="predicted"/>
<dbReference type="EMBL" id="JADBGI010000004">
    <property type="protein sequence ID" value="MBE2998258.1"/>
    <property type="molecule type" value="Genomic_DNA"/>
</dbReference>
<sequence length="52" mass="5927">MADSAEPTTGYDPTDPENAPLTLEEQMALEEQDRKFAELRREREATGIRPHL</sequence>
<accession>A0ABR9P367</accession>
<keyword evidence="3" id="KW-1185">Reference proteome</keyword>
<reference evidence="2 3" key="1">
    <citation type="submission" date="2020-09" db="EMBL/GenBank/DDBJ databases">
        <title>Diversity and distribution of actinomycetes associated with coral in the coast of Hainan.</title>
        <authorList>
            <person name="Li F."/>
        </authorList>
    </citation>
    <scope>NUCLEOTIDE SEQUENCE [LARGE SCALE GENOMIC DNA]</scope>
    <source>
        <strain evidence="2 3">HNM0947</strain>
    </source>
</reference>
<evidence type="ECO:0000313" key="3">
    <source>
        <dbReference type="Proteomes" id="UP000806528"/>
    </source>
</evidence>
<comment type="caution">
    <text evidence="2">The sequence shown here is derived from an EMBL/GenBank/DDBJ whole genome shotgun (WGS) entry which is preliminary data.</text>
</comment>
<name>A0ABR9P367_9ACTN</name>
<evidence type="ECO:0000313" key="2">
    <source>
        <dbReference type="EMBL" id="MBE2998258.1"/>
    </source>
</evidence>
<protein>
    <submittedName>
        <fullName evidence="2">Uncharacterized protein</fullName>
    </submittedName>
</protein>
<evidence type="ECO:0000256" key="1">
    <source>
        <dbReference type="SAM" id="MobiDB-lite"/>
    </source>
</evidence>
<organism evidence="2 3">
    <name type="scientific">Nocardiopsis coralli</name>
    <dbReference type="NCBI Taxonomy" id="2772213"/>
    <lineage>
        <taxon>Bacteria</taxon>
        <taxon>Bacillati</taxon>
        <taxon>Actinomycetota</taxon>
        <taxon>Actinomycetes</taxon>
        <taxon>Streptosporangiales</taxon>
        <taxon>Nocardiopsidaceae</taxon>
        <taxon>Nocardiopsis</taxon>
    </lineage>
</organism>
<dbReference type="RefSeq" id="WP_193120901.1">
    <property type="nucleotide sequence ID" value="NZ_JADBGI010000004.1"/>
</dbReference>
<gene>
    <name evidence="2" type="ORF">IDM40_06000</name>
</gene>
<feature type="region of interest" description="Disordered" evidence="1">
    <location>
        <begin position="1"/>
        <end position="20"/>
    </location>
</feature>
<dbReference type="Proteomes" id="UP000806528">
    <property type="component" value="Unassembled WGS sequence"/>
</dbReference>